<dbReference type="AlphaFoldDB" id="A0A2Z3KGE2"/>
<evidence type="ECO:0000256" key="2">
    <source>
        <dbReference type="SAM" id="SignalP"/>
    </source>
</evidence>
<feature type="chain" id="PRO_5016318090" evidence="2">
    <location>
        <begin position="26"/>
        <end position="157"/>
    </location>
</feature>
<feature type="transmembrane region" description="Helical" evidence="1">
    <location>
        <begin position="126"/>
        <end position="146"/>
    </location>
</feature>
<dbReference type="RefSeq" id="WP_109991244.1">
    <property type="nucleotide sequence ID" value="NZ_CP028160.1"/>
</dbReference>
<evidence type="ECO:0000313" key="4">
    <source>
        <dbReference type="Proteomes" id="UP000245919"/>
    </source>
</evidence>
<organism evidence="3 4">
    <name type="scientific">Lactococcus lactis subsp. lactis</name>
    <name type="common">Streptococcus lactis</name>
    <dbReference type="NCBI Taxonomy" id="1360"/>
    <lineage>
        <taxon>Bacteria</taxon>
        <taxon>Bacillati</taxon>
        <taxon>Bacillota</taxon>
        <taxon>Bacilli</taxon>
        <taxon>Lactobacillales</taxon>
        <taxon>Streptococcaceae</taxon>
        <taxon>Lactococcus</taxon>
    </lineage>
</organism>
<dbReference type="EMBL" id="CP028160">
    <property type="protein sequence ID" value="AWN66557.1"/>
    <property type="molecule type" value="Genomic_DNA"/>
</dbReference>
<dbReference type="NCBIfam" id="TIGR03927">
    <property type="entry name" value="T7SS_EssA_Firm"/>
    <property type="match status" value="1"/>
</dbReference>
<sequence>MKKQKVFFILSGLFFLFYSPFVVFADSDGSLQLNSDMITTQSGAGSSTSDFAIRSQLFSKDLDNKTQEKAKSAEEVTKHINEINFNKKSQNHLYQTNYQSLKTELFKNYSQTNVTSDDEKQASKNVGLLILLIIAFPLMILTGVVARSLTRRKRRKV</sequence>
<keyword evidence="1" id="KW-1133">Transmembrane helix</keyword>
<protein>
    <submittedName>
        <fullName evidence="3">Type VII secretion protein EssA</fullName>
    </submittedName>
</protein>
<proteinExistence type="predicted"/>
<evidence type="ECO:0000256" key="1">
    <source>
        <dbReference type="SAM" id="Phobius"/>
    </source>
</evidence>
<name>A0A2Z3KGE2_LACLL</name>
<feature type="signal peptide" evidence="2">
    <location>
        <begin position="1"/>
        <end position="25"/>
    </location>
</feature>
<dbReference type="Proteomes" id="UP000245919">
    <property type="component" value="Chromosome"/>
</dbReference>
<reference evidence="3 4" key="1">
    <citation type="submission" date="2018-03" db="EMBL/GenBank/DDBJ databases">
        <title>Genome sequence of Lactococcus lactis strain 14B4 from almond drupe.</title>
        <authorList>
            <person name="Tran T.D."/>
            <person name="McGarvey J.A."/>
            <person name="Huynh S."/>
            <person name="Parker C.T."/>
        </authorList>
    </citation>
    <scope>NUCLEOTIDE SEQUENCE [LARGE SCALE GENOMIC DNA]</scope>
    <source>
        <strain evidence="3 4">14B4</strain>
    </source>
</reference>
<accession>A0A2Z3KGE2</accession>
<evidence type="ECO:0000313" key="3">
    <source>
        <dbReference type="EMBL" id="AWN66557.1"/>
    </source>
</evidence>
<keyword evidence="1" id="KW-0472">Membrane</keyword>
<dbReference type="InterPro" id="IPR018920">
    <property type="entry name" value="EssA/YueC"/>
</dbReference>
<keyword evidence="1" id="KW-0812">Transmembrane</keyword>
<keyword evidence="2" id="KW-0732">Signal</keyword>
<dbReference type="GeneID" id="89634185"/>
<gene>
    <name evidence="3" type="primary">essA</name>
    <name evidence="3" type="ORF">LL14B4_10370</name>
</gene>